<gene>
    <name evidence="2" type="ORF">LMG29739_03867</name>
</gene>
<sequence length="429" mass="47025">MKRFAIALCMIAACCDALAASTSSVSKSGVEALGAERFIDTIGINIHVNYTDGSYADVGKVGDRLQWLGVTHVRDNTPGHSAPLSSYVYLAKRGIKYTFIVTDDFAGSLDKYRQIEAQAPGSIVAIEGFNEINNWPVKYAGLTGQDAGLAGQKALYELVRRTPALARLPVYDLTGYDAKPVRTRAGSADFANNHAYPQNGQQPNYDQWGSVWIDWAFGDLRKFKLPLVMTEFGYFTVPQSGWNVIGVDEATQAKGTLNGLLDSVNTGISRTYIYELLDEKPDPQHLDSGMHFGLFNVDHSPKVSARALRNFILILKANDTVAENGSANGRMSFTLSDWPVSARYLLMQKKDGRFVLALWNEVPFWDRATGKPIDSPPIKVPLDFGKTARVVSVYDPLSGTAPAVTQRNVAQATIEVPDHPVLVEVTFPD</sequence>
<feature type="signal peptide" evidence="1">
    <location>
        <begin position="1"/>
        <end position="19"/>
    </location>
</feature>
<dbReference type="InterPro" id="IPR017853">
    <property type="entry name" value="GH"/>
</dbReference>
<dbReference type="AlphaFoldDB" id="A0A6J5E7N6"/>
<name>A0A6J5E7N6_9BURK</name>
<accession>A0A6J5E7N6</accession>
<feature type="chain" id="PRO_5026966721" description="Calcium-binding protein" evidence="1">
    <location>
        <begin position="20"/>
        <end position="429"/>
    </location>
</feature>
<dbReference type="SUPFAM" id="SSF51445">
    <property type="entry name" value="(Trans)glycosidases"/>
    <property type="match status" value="1"/>
</dbReference>
<evidence type="ECO:0000313" key="3">
    <source>
        <dbReference type="Proteomes" id="UP000494329"/>
    </source>
</evidence>
<evidence type="ECO:0000256" key="1">
    <source>
        <dbReference type="SAM" id="SignalP"/>
    </source>
</evidence>
<proteinExistence type="predicted"/>
<protein>
    <recommendedName>
        <fullName evidence="4">Calcium-binding protein</fullName>
    </recommendedName>
</protein>
<evidence type="ECO:0008006" key="4">
    <source>
        <dbReference type="Google" id="ProtNLM"/>
    </source>
</evidence>
<keyword evidence="3" id="KW-1185">Reference proteome</keyword>
<dbReference type="EMBL" id="CADIKF010000031">
    <property type="protein sequence ID" value="CAB3762373.1"/>
    <property type="molecule type" value="Genomic_DNA"/>
</dbReference>
<keyword evidence="1" id="KW-0732">Signal</keyword>
<dbReference type="RefSeq" id="WP_246270399.1">
    <property type="nucleotide sequence ID" value="NZ_CADIKF010000031.1"/>
</dbReference>
<reference evidence="2 3" key="1">
    <citation type="submission" date="2020-04" db="EMBL/GenBank/DDBJ databases">
        <authorList>
            <person name="De Canck E."/>
        </authorList>
    </citation>
    <scope>NUCLEOTIDE SEQUENCE [LARGE SCALE GENOMIC DNA]</scope>
    <source>
        <strain evidence="2 3">LMG 29739</strain>
    </source>
</reference>
<dbReference type="Proteomes" id="UP000494329">
    <property type="component" value="Unassembled WGS sequence"/>
</dbReference>
<evidence type="ECO:0000313" key="2">
    <source>
        <dbReference type="EMBL" id="CAB3762373.1"/>
    </source>
</evidence>
<organism evidence="2 3">
    <name type="scientific">Paraburkholderia solisilvae</name>
    <dbReference type="NCBI Taxonomy" id="624376"/>
    <lineage>
        <taxon>Bacteria</taxon>
        <taxon>Pseudomonadati</taxon>
        <taxon>Pseudomonadota</taxon>
        <taxon>Betaproteobacteria</taxon>
        <taxon>Burkholderiales</taxon>
        <taxon>Burkholderiaceae</taxon>
        <taxon>Paraburkholderia</taxon>
    </lineage>
</organism>
<dbReference type="Gene3D" id="3.20.20.80">
    <property type="entry name" value="Glycosidases"/>
    <property type="match status" value="1"/>
</dbReference>